<accession>A0ABT8DA32</accession>
<evidence type="ECO:0000313" key="7">
    <source>
        <dbReference type="Proteomes" id="UP001243846"/>
    </source>
</evidence>
<evidence type="ECO:0000259" key="5">
    <source>
        <dbReference type="PROSITE" id="PS50949"/>
    </source>
</evidence>
<name>A0ABT8DA32_9RHOB</name>
<dbReference type="Gene3D" id="1.10.10.10">
    <property type="entry name" value="Winged helix-like DNA-binding domain superfamily/Winged helix DNA-binding domain"/>
    <property type="match status" value="2"/>
</dbReference>
<dbReference type="SMART" id="SM00345">
    <property type="entry name" value="HTH_GNTR"/>
    <property type="match status" value="2"/>
</dbReference>
<dbReference type="SUPFAM" id="SSF46785">
    <property type="entry name" value="Winged helix' DNA-binding domain"/>
    <property type="match status" value="2"/>
</dbReference>
<evidence type="ECO:0000313" key="6">
    <source>
        <dbReference type="EMBL" id="MDN3712748.1"/>
    </source>
</evidence>
<keyword evidence="7" id="KW-1185">Reference proteome</keyword>
<proteinExistence type="predicted"/>
<evidence type="ECO:0000256" key="4">
    <source>
        <dbReference type="SAM" id="MobiDB-lite"/>
    </source>
</evidence>
<reference evidence="7" key="1">
    <citation type="journal article" date="2019" name="Int. J. Syst. Evol. Microbiol.">
        <title>The Global Catalogue of Microorganisms (GCM) 10K type strain sequencing project: providing services to taxonomists for standard genome sequencing and annotation.</title>
        <authorList>
            <consortium name="The Broad Institute Genomics Platform"/>
            <consortium name="The Broad Institute Genome Sequencing Center for Infectious Disease"/>
            <person name="Wu L."/>
            <person name="Ma J."/>
        </authorList>
    </citation>
    <scope>NUCLEOTIDE SEQUENCE [LARGE SCALE GENOMIC DNA]</scope>
    <source>
        <strain evidence="7">CECT 8482</strain>
    </source>
</reference>
<dbReference type="PROSITE" id="PS50949">
    <property type="entry name" value="HTH_GNTR"/>
    <property type="match status" value="1"/>
</dbReference>
<dbReference type="InterPro" id="IPR036390">
    <property type="entry name" value="WH_DNA-bd_sf"/>
</dbReference>
<comment type="caution">
    <text evidence="6">The sequence shown here is derived from an EMBL/GenBank/DDBJ whole genome shotgun (WGS) entry which is preliminary data.</text>
</comment>
<evidence type="ECO:0000256" key="1">
    <source>
        <dbReference type="ARBA" id="ARBA00023015"/>
    </source>
</evidence>
<evidence type="ECO:0000256" key="3">
    <source>
        <dbReference type="ARBA" id="ARBA00023163"/>
    </source>
</evidence>
<dbReference type="PANTHER" id="PTHR43537:SF24">
    <property type="entry name" value="GLUCONATE OPERON TRANSCRIPTIONAL REPRESSOR"/>
    <property type="match status" value="1"/>
</dbReference>
<dbReference type="Proteomes" id="UP001243846">
    <property type="component" value="Unassembled WGS sequence"/>
</dbReference>
<sequence>MSPEPSRLAPRLYQLATEALARDIRSGTLTGGEALTQNGVALRFGISRAPARKALDDLADLGLLTRSASGRFAVAQGQQTGAAPARASADPENDRLTPQTSGALLYPEVELAIVSRSSLGAWRVNESVIARHYGVSRTVAREVVVRLEARGIIVKDDAGRWFAPALTQTNIDELYELRWVLEPSPWKRPRRFCLRAILQSCAASSKPRCSPAR</sequence>
<dbReference type="PANTHER" id="PTHR43537">
    <property type="entry name" value="TRANSCRIPTIONAL REGULATOR, GNTR FAMILY"/>
    <property type="match status" value="1"/>
</dbReference>
<dbReference type="InterPro" id="IPR036388">
    <property type="entry name" value="WH-like_DNA-bd_sf"/>
</dbReference>
<organism evidence="6 7">
    <name type="scientific">Paracoccus cavernae</name>
    <dbReference type="NCBI Taxonomy" id="1571207"/>
    <lineage>
        <taxon>Bacteria</taxon>
        <taxon>Pseudomonadati</taxon>
        <taxon>Pseudomonadota</taxon>
        <taxon>Alphaproteobacteria</taxon>
        <taxon>Rhodobacterales</taxon>
        <taxon>Paracoccaceae</taxon>
        <taxon>Paracoccus</taxon>
    </lineage>
</organism>
<protein>
    <submittedName>
        <fullName evidence="6">GntR family transcriptional regulator</fullName>
    </submittedName>
</protein>
<keyword evidence="1" id="KW-0805">Transcription regulation</keyword>
<dbReference type="Pfam" id="PF00392">
    <property type="entry name" value="GntR"/>
    <property type="match status" value="1"/>
</dbReference>
<keyword evidence="3" id="KW-0804">Transcription</keyword>
<evidence type="ECO:0000256" key="2">
    <source>
        <dbReference type="ARBA" id="ARBA00023125"/>
    </source>
</evidence>
<feature type="domain" description="HTH gntR-type" evidence="5">
    <location>
        <begin position="10"/>
        <end position="77"/>
    </location>
</feature>
<dbReference type="InterPro" id="IPR000524">
    <property type="entry name" value="Tscrpt_reg_HTH_GntR"/>
</dbReference>
<keyword evidence="2" id="KW-0238">DNA-binding</keyword>
<dbReference type="EMBL" id="JAUFRC010000001">
    <property type="protein sequence ID" value="MDN3712748.1"/>
    <property type="molecule type" value="Genomic_DNA"/>
</dbReference>
<feature type="region of interest" description="Disordered" evidence="4">
    <location>
        <begin position="75"/>
        <end position="99"/>
    </location>
</feature>
<gene>
    <name evidence="6" type="ORF">QWZ10_15065</name>
</gene>